<name>A0AA40G3G4_9HYME</name>
<dbReference type="EMBL" id="JAHYIQ010000008">
    <property type="protein sequence ID" value="KAK1130074.1"/>
    <property type="molecule type" value="Genomic_DNA"/>
</dbReference>
<evidence type="ECO:0000313" key="3">
    <source>
        <dbReference type="Proteomes" id="UP001177670"/>
    </source>
</evidence>
<reference evidence="2" key="1">
    <citation type="submission" date="2021-10" db="EMBL/GenBank/DDBJ databases">
        <title>Melipona bicolor Genome sequencing and assembly.</title>
        <authorList>
            <person name="Araujo N.S."/>
            <person name="Arias M.C."/>
        </authorList>
    </citation>
    <scope>NUCLEOTIDE SEQUENCE</scope>
    <source>
        <strain evidence="2">USP_2M_L1-L4_2017</strain>
        <tissue evidence="2">Whole body</tissue>
    </source>
</reference>
<sequence length="219" mass="24481">MMGLQPRLIPSMNRLLVCFECSVKHPRTLSVHSSQQSVRIFANYVQLYKVGIESDSQIKVVQVAAHYQDNNKQLSSEMKRKEKERKKTQAYKEGGEEKCHPNSPGNIPRPPSPRMKLRCARRKAGGSVTPSSSSRKFPESPIDDGRTNDFSKVFREANAPRGGDRRCLRGPRRNGASYQSKLQIPSNNRRRNQRSGKALILLSAVGKAGDRAARSVGAH</sequence>
<feature type="compositionally biased region" description="Polar residues" evidence="1">
    <location>
        <begin position="176"/>
        <end position="187"/>
    </location>
</feature>
<dbReference type="Proteomes" id="UP001177670">
    <property type="component" value="Unassembled WGS sequence"/>
</dbReference>
<accession>A0AA40G3G4</accession>
<feature type="compositionally biased region" description="Basic residues" evidence="1">
    <location>
        <begin position="115"/>
        <end position="124"/>
    </location>
</feature>
<feature type="compositionally biased region" description="Basic and acidic residues" evidence="1">
    <location>
        <begin position="143"/>
        <end position="155"/>
    </location>
</feature>
<feature type="compositionally biased region" description="Basic and acidic residues" evidence="1">
    <location>
        <begin position="77"/>
        <end position="87"/>
    </location>
</feature>
<proteinExistence type="predicted"/>
<feature type="region of interest" description="Disordered" evidence="1">
    <location>
        <begin position="72"/>
        <end position="195"/>
    </location>
</feature>
<evidence type="ECO:0000256" key="1">
    <source>
        <dbReference type="SAM" id="MobiDB-lite"/>
    </source>
</evidence>
<evidence type="ECO:0000313" key="2">
    <source>
        <dbReference type="EMBL" id="KAK1130074.1"/>
    </source>
</evidence>
<protein>
    <submittedName>
        <fullName evidence="2">Uncharacterized protein</fullName>
    </submittedName>
</protein>
<dbReference type="AlphaFoldDB" id="A0AA40G3G4"/>
<keyword evidence="3" id="KW-1185">Reference proteome</keyword>
<comment type="caution">
    <text evidence="2">The sequence shown here is derived from an EMBL/GenBank/DDBJ whole genome shotgun (WGS) entry which is preliminary data.</text>
</comment>
<gene>
    <name evidence="2" type="ORF">K0M31_019758</name>
</gene>
<organism evidence="2 3">
    <name type="scientific">Melipona bicolor</name>
    <dbReference type="NCBI Taxonomy" id="60889"/>
    <lineage>
        <taxon>Eukaryota</taxon>
        <taxon>Metazoa</taxon>
        <taxon>Ecdysozoa</taxon>
        <taxon>Arthropoda</taxon>
        <taxon>Hexapoda</taxon>
        <taxon>Insecta</taxon>
        <taxon>Pterygota</taxon>
        <taxon>Neoptera</taxon>
        <taxon>Endopterygota</taxon>
        <taxon>Hymenoptera</taxon>
        <taxon>Apocrita</taxon>
        <taxon>Aculeata</taxon>
        <taxon>Apoidea</taxon>
        <taxon>Anthophila</taxon>
        <taxon>Apidae</taxon>
        <taxon>Melipona</taxon>
    </lineage>
</organism>